<proteinExistence type="predicted"/>
<gene>
    <name evidence="2" type="ORF">N0V84_011694</name>
</gene>
<dbReference type="PANTHER" id="PTHR21310">
    <property type="entry name" value="AMINOGLYCOSIDE PHOSPHOTRANSFERASE-RELATED-RELATED"/>
    <property type="match status" value="1"/>
</dbReference>
<dbReference type="PANTHER" id="PTHR21310:SF55">
    <property type="entry name" value="AMINOGLYCOSIDE PHOSPHOTRANSFERASE DOMAIN-CONTAINING PROTEIN"/>
    <property type="match status" value="1"/>
</dbReference>
<feature type="domain" description="Aminoglycoside phosphotransferase" evidence="1">
    <location>
        <begin position="55"/>
        <end position="242"/>
    </location>
</feature>
<dbReference type="Pfam" id="PF01636">
    <property type="entry name" value="APH"/>
    <property type="match status" value="1"/>
</dbReference>
<dbReference type="SUPFAM" id="SSF56112">
    <property type="entry name" value="Protein kinase-like (PK-like)"/>
    <property type="match status" value="1"/>
</dbReference>
<dbReference type="AlphaFoldDB" id="A0A9W8W474"/>
<dbReference type="CDD" id="cd05120">
    <property type="entry name" value="APH_ChoK_like"/>
    <property type="match status" value="1"/>
</dbReference>
<dbReference type="EMBL" id="JAPEUR010000461">
    <property type="protein sequence ID" value="KAJ4309128.1"/>
    <property type="molecule type" value="Genomic_DNA"/>
</dbReference>
<dbReference type="InterPro" id="IPR002575">
    <property type="entry name" value="Aminoglycoside_PTrfase"/>
</dbReference>
<keyword evidence="3" id="KW-1185">Reference proteome</keyword>
<sequence length="267" mass="30963">MQQPKSTSSGSIPPWLVLLIFKFMANRYVRRWLKISGRIIFFGKYCIKSTGFTTLAEAQAMEFVSEHTSIPVPRVYCAFEHKNRVYILMERIRGQDLSVGWYQRSPESKAQILAQLHTMLRQLRHVPSDKGTKVSNIAGGPIYDVRLPKNSSWGPFETIHDFHRELRNGIELKDLTDGQTLPGLRDLITFQDQDWEASVFTHGDLSSTNIMARGDHVVGIIDWETAAWMPPYWEYTSAWHVNPQNQFWQKEVDKFLTPMPFELEMEV</sequence>
<name>A0A9W8W474_9HYPO</name>
<dbReference type="InterPro" id="IPR051678">
    <property type="entry name" value="AGP_Transferase"/>
</dbReference>
<organism evidence="2 3">
    <name type="scientific">Fusarium piperis</name>
    <dbReference type="NCBI Taxonomy" id="1435070"/>
    <lineage>
        <taxon>Eukaryota</taxon>
        <taxon>Fungi</taxon>
        <taxon>Dikarya</taxon>
        <taxon>Ascomycota</taxon>
        <taxon>Pezizomycotina</taxon>
        <taxon>Sordariomycetes</taxon>
        <taxon>Hypocreomycetidae</taxon>
        <taxon>Hypocreales</taxon>
        <taxon>Nectriaceae</taxon>
        <taxon>Fusarium</taxon>
        <taxon>Fusarium solani species complex</taxon>
    </lineage>
</organism>
<dbReference type="InterPro" id="IPR011009">
    <property type="entry name" value="Kinase-like_dom_sf"/>
</dbReference>
<reference evidence="2" key="1">
    <citation type="submission" date="2022-10" db="EMBL/GenBank/DDBJ databases">
        <title>Tapping the CABI collections for fungal endophytes: first genome assemblies for Collariella, Neodidymelliopsis, Ascochyta clinopodiicola, Didymella pomorum, Didymosphaeria variabile, Neocosmospora piperis and Neocucurbitaria cava.</title>
        <authorList>
            <person name="Hill R."/>
        </authorList>
    </citation>
    <scope>NUCLEOTIDE SEQUENCE</scope>
    <source>
        <strain evidence="2">IMI 366586</strain>
    </source>
</reference>
<accession>A0A9W8W474</accession>
<evidence type="ECO:0000313" key="3">
    <source>
        <dbReference type="Proteomes" id="UP001140502"/>
    </source>
</evidence>
<dbReference type="Gene3D" id="3.90.1200.10">
    <property type="match status" value="1"/>
</dbReference>
<protein>
    <recommendedName>
        <fullName evidence="1">Aminoglycoside phosphotransferase domain-containing protein</fullName>
    </recommendedName>
</protein>
<comment type="caution">
    <text evidence="2">The sequence shown here is derived from an EMBL/GenBank/DDBJ whole genome shotgun (WGS) entry which is preliminary data.</text>
</comment>
<evidence type="ECO:0000313" key="2">
    <source>
        <dbReference type="EMBL" id="KAJ4309128.1"/>
    </source>
</evidence>
<dbReference type="OrthoDB" id="8300194at2759"/>
<dbReference type="Proteomes" id="UP001140502">
    <property type="component" value="Unassembled WGS sequence"/>
</dbReference>
<evidence type="ECO:0000259" key="1">
    <source>
        <dbReference type="Pfam" id="PF01636"/>
    </source>
</evidence>
<feature type="non-terminal residue" evidence="2">
    <location>
        <position position="267"/>
    </location>
</feature>